<dbReference type="InterPro" id="IPR036390">
    <property type="entry name" value="WH_DNA-bd_sf"/>
</dbReference>
<proteinExistence type="predicted"/>
<dbReference type="EMBL" id="LTAZ01000002">
    <property type="protein sequence ID" value="KYH27260.1"/>
    <property type="molecule type" value="Genomic_DNA"/>
</dbReference>
<reference evidence="2 3" key="1">
    <citation type="submission" date="2016-02" db="EMBL/GenBank/DDBJ databases">
        <title>Genome sequence of Halalkalicoccus paucihalophilus DSM 24557.</title>
        <authorList>
            <person name="Poehlein A."/>
            <person name="Daniel R."/>
        </authorList>
    </citation>
    <scope>NUCLEOTIDE SEQUENCE [LARGE SCALE GENOMIC DNA]</scope>
    <source>
        <strain evidence="2 3">DSM 24557</strain>
    </source>
</reference>
<feature type="domain" description="Helix-turn-helix type 11" evidence="1">
    <location>
        <begin position="28"/>
        <end position="66"/>
    </location>
</feature>
<dbReference type="RefSeq" id="WP_066379629.1">
    <property type="nucleotide sequence ID" value="NZ_LTAZ01000002.1"/>
</dbReference>
<dbReference type="OrthoDB" id="297229at2157"/>
<dbReference type="Pfam" id="PF08279">
    <property type="entry name" value="HTH_11"/>
    <property type="match status" value="1"/>
</dbReference>
<gene>
    <name evidence="2" type="ORF">HAPAU_07130</name>
</gene>
<dbReference type="PATRIC" id="fig|1008153.3.peg.715"/>
<dbReference type="InterPro" id="IPR013196">
    <property type="entry name" value="HTH_11"/>
</dbReference>
<dbReference type="InterPro" id="IPR036388">
    <property type="entry name" value="WH-like_DNA-bd_sf"/>
</dbReference>
<dbReference type="SUPFAM" id="SSF46785">
    <property type="entry name" value="Winged helix' DNA-binding domain"/>
    <property type="match status" value="1"/>
</dbReference>
<accession>A0A151AIC3</accession>
<dbReference type="Gene3D" id="1.10.10.10">
    <property type="entry name" value="Winged helix-like DNA-binding domain superfamily/Winged helix DNA-binding domain"/>
    <property type="match status" value="1"/>
</dbReference>
<dbReference type="Proteomes" id="UP000075321">
    <property type="component" value="Unassembled WGS sequence"/>
</dbReference>
<evidence type="ECO:0000259" key="1">
    <source>
        <dbReference type="Pfam" id="PF08279"/>
    </source>
</evidence>
<name>A0A151AIC3_9EURY</name>
<evidence type="ECO:0000313" key="3">
    <source>
        <dbReference type="Proteomes" id="UP000075321"/>
    </source>
</evidence>
<protein>
    <recommendedName>
        <fullName evidence="1">Helix-turn-helix type 11 domain-containing protein</fullName>
    </recommendedName>
</protein>
<dbReference type="AlphaFoldDB" id="A0A151AIC3"/>
<comment type="caution">
    <text evidence="2">The sequence shown here is derived from an EMBL/GenBank/DDBJ whole genome shotgun (WGS) entry which is preliminary data.</text>
</comment>
<organism evidence="2 3">
    <name type="scientific">Halalkalicoccus paucihalophilus</name>
    <dbReference type="NCBI Taxonomy" id="1008153"/>
    <lineage>
        <taxon>Archaea</taxon>
        <taxon>Methanobacteriati</taxon>
        <taxon>Methanobacteriota</taxon>
        <taxon>Stenosarchaea group</taxon>
        <taxon>Halobacteria</taxon>
        <taxon>Halobacteriales</taxon>
        <taxon>Halococcaceae</taxon>
        <taxon>Halalkalicoccus</taxon>
    </lineage>
</organism>
<keyword evidence="3" id="KW-1185">Reference proteome</keyword>
<evidence type="ECO:0000313" key="2">
    <source>
        <dbReference type="EMBL" id="KYH27260.1"/>
    </source>
</evidence>
<sequence length="96" mass="10753">MATEEVPAKLAALAEKMATEYRESEYEIALALSNADDPLSTEELAEETGYTERTIKKRVGTLEEELHGEPLLRRDEEDRPVLHPALATAVREQADE</sequence>